<dbReference type="RefSeq" id="WP_311686877.1">
    <property type="nucleotide sequence ID" value="NZ_JAVRHM010000025.1"/>
</dbReference>
<keyword evidence="1" id="KW-0802">TPR repeat</keyword>
<evidence type="ECO:0000313" key="4">
    <source>
        <dbReference type="Proteomes" id="UP001261624"/>
    </source>
</evidence>
<comment type="caution">
    <text evidence="3">The sequence shown here is derived from an EMBL/GenBank/DDBJ whole genome shotgun (WGS) entry which is preliminary data.</text>
</comment>
<name>A0ABU3E678_9FLAO</name>
<gene>
    <name evidence="3" type="ORF">RM549_16685</name>
</gene>
<dbReference type="PROSITE" id="PS50005">
    <property type="entry name" value="TPR"/>
    <property type="match status" value="1"/>
</dbReference>
<reference evidence="3 4" key="1">
    <citation type="submission" date="2023-09" db="EMBL/GenBank/DDBJ databases">
        <authorList>
            <person name="Rey-Velasco X."/>
        </authorList>
    </citation>
    <scope>NUCLEOTIDE SEQUENCE [LARGE SCALE GENOMIC DNA]</scope>
    <source>
        <strain evidence="3 4">F188</strain>
    </source>
</reference>
<proteinExistence type="predicted"/>
<dbReference type="EMBL" id="JAVRHM010000025">
    <property type="protein sequence ID" value="MDT0691435.1"/>
    <property type="molecule type" value="Genomic_DNA"/>
</dbReference>
<protein>
    <recommendedName>
        <fullName evidence="5">Tetratricopeptide repeat protein</fullName>
    </recommendedName>
</protein>
<evidence type="ECO:0000256" key="1">
    <source>
        <dbReference type="PROSITE-ProRule" id="PRU00339"/>
    </source>
</evidence>
<organism evidence="3 4">
    <name type="scientific">Autumnicola patrickiae</name>
    <dbReference type="NCBI Taxonomy" id="3075591"/>
    <lineage>
        <taxon>Bacteria</taxon>
        <taxon>Pseudomonadati</taxon>
        <taxon>Bacteroidota</taxon>
        <taxon>Flavobacteriia</taxon>
        <taxon>Flavobacteriales</taxon>
        <taxon>Flavobacteriaceae</taxon>
        <taxon>Autumnicola</taxon>
    </lineage>
</organism>
<feature type="repeat" description="TPR" evidence="1">
    <location>
        <begin position="250"/>
        <end position="283"/>
    </location>
</feature>
<dbReference type="Proteomes" id="UP001261624">
    <property type="component" value="Unassembled WGS sequence"/>
</dbReference>
<evidence type="ECO:0000256" key="2">
    <source>
        <dbReference type="SAM" id="MobiDB-lite"/>
    </source>
</evidence>
<feature type="region of interest" description="Disordered" evidence="2">
    <location>
        <begin position="185"/>
        <end position="215"/>
    </location>
</feature>
<keyword evidence="4" id="KW-1185">Reference proteome</keyword>
<sequence>MDIKDFTYLLQHPGNVTKEHTGELEEILIKHPYFQAARALRLKGLKENRSFSYNSALKKTAAYTTDRSVLFDYITSPEFNQNQIAEQIKEQDKRLKDITVFEAEEVHGKRSMAIGDAIKMKQSESERVMDPALFGKPEEKETPEKRQISTSTIPPEEELKIGEPLDFNASESHSFSEWLRLTSAKPVERETSSEEKEGKIEAEKQKQDENPHSKKFDLIDEFISKSPRIKPGKIPNKTNLAERNSVTPEALMTETLAKVYLEQKNYKKAIQAYKILILKNPEKSGFFADQIRAIEKLQENNTD</sequence>
<evidence type="ECO:0008006" key="5">
    <source>
        <dbReference type="Google" id="ProtNLM"/>
    </source>
</evidence>
<accession>A0ABU3E678</accession>
<feature type="region of interest" description="Disordered" evidence="2">
    <location>
        <begin position="121"/>
        <end position="162"/>
    </location>
</feature>
<evidence type="ECO:0000313" key="3">
    <source>
        <dbReference type="EMBL" id="MDT0691435.1"/>
    </source>
</evidence>
<dbReference type="InterPro" id="IPR019734">
    <property type="entry name" value="TPR_rpt"/>
</dbReference>
<feature type="compositionally biased region" description="Basic and acidic residues" evidence="2">
    <location>
        <begin position="136"/>
        <end position="147"/>
    </location>
</feature>
<feature type="compositionally biased region" description="Basic and acidic residues" evidence="2">
    <location>
        <begin position="186"/>
        <end position="215"/>
    </location>
</feature>